<feature type="transmembrane region" description="Helical" evidence="1">
    <location>
        <begin position="74"/>
        <end position="94"/>
    </location>
</feature>
<evidence type="ECO:0000256" key="1">
    <source>
        <dbReference type="SAM" id="Phobius"/>
    </source>
</evidence>
<feature type="non-terminal residue" evidence="2">
    <location>
        <position position="1"/>
    </location>
</feature>
<reference evidence="2 3" key="1">
    <citation type="journal article" date="2023" name="Life. Sci Alliance">
        <title>Evolutionary insights into 3D genome organization and epigenetic landscape of Vigna mungo.</title>
        <authorList>
            <person name="Junaid A."/>
            <person name="Singh B."/>
            <person name="Bhatia S."/>
        </authorList>
    </citation>
    <scope>NUCLEOTIDE SEQUENCE [LARGE SCALE GENOMIC DNA]</scope>
    <source>
        <strain evidence="2">Urdbean</strain>
    </source>
</reference>
<keyword evidence="3" id="KW-1185">Reference proteome</keyword>
<evidence type="ECO:0000313" key="3">
    <source>
        <dbReference type="Proteomes" id="UP001374535"/>
    </source>
</evidence>
<name>A0AAQ3N3C4_VIGMU</name>
<keyword evidence="1" id="KW-0812">Transmembrane</keyword>
<sequence length="111" mass="12319">EKCTRKARSLVKGSVYSGSGREGRDCDVGKYASSDFSMVVVQVNQVLEDQRQIESSPLGTFVDKYDGHSSAHHILFLSFFSLFFITSSFHLSLLHSPFSLSPFKNPNTSPP</sequence>
<feature type="non-terminal residue" evidence="2">
    <location>
        <position position="111"/>
    </location>
</feature>
<dbReference type="Proteomes" id="UP001374535">
    <property type="component" value="Chromosome 7"/>
</dbReference>
<proteinExistence type="predicted"/>
<gene>
    <name evidence="2" type="ORF">V8G54_023289</name>
</gene>
<accession>A0AAQ3N3C4</accession>
<dbReference type="EMBL" id="CP144694">
    <property type="protein sequence ID" value="WVZ02483.1"/>
    <property type="molecule type" value="Genomic_DNA"/>
</dbReference>
<dbReference type="AlphaFoldDB" id="A0AAQ3N3C4"/>
<protein>
    <submittedName>
        <fullName evidence="2">Uncharacterized protein</fullName>
    </submittedName>
</protein>
<organism evidence="2 3">
    <name type="scientific">Vigna mungo</name>
    <name type="common">Black gram</name>
    <name type="synonym">Phaseolus mungo</name>
    <dbReference type="NCBI Taxonomy" id="3915"/>
    <lineage>
        <taxon>Eukaryota</taxon>
        <taxon>Viridiplantae</taxon>
        <taxon>Streptophyta</taxon>
        <taxon>Embryophyta</taxon>
        <taxon>Tracheophyta</taxon>
        <taxon>Spermatophyta</taxon>
        <taxon>Magnoliopsida</taxon>
        <taxon>eudicotyledons</taxon>
        <taxon>Gunneridae</taxon>
        <taxon>Pentapetalae</taxon>
        <taxon>rosids</taxon>
        <taxon>fabids</taxon>
        <taxon>Fabales</taxon>
        <taxon>Fabaceae</taxon>
        <taxon>Papilionoideae</taxon>
        <taxon>50 kb inversion clade</taxon>
        <taxon>NPAAA clade</taxon>
        <taxon>indigoferoid/millettioid clade</taxon>
        <taxon>Phaseoleae</taxon>
        <taxon>Vigna</taxon>
    </lineage>
</organism>
<evidence type="ECO:0000313" key="2">
    <source>
        <dbReference type="EMBL" id="WVZ02483.1"/>
    </source>
</evidence>
<keyword evidence="1" id="KW-0472">Membrane</keyword>
<keyword evidence="1" id="KW-1133">Transmembrane helix</keyword>